<evidence type="ECO:0000256" key="7">
    <source>
        <dbReference type="RuleBase" id="RU000461"/>
    </source>
</evidence>
<keyword evidence="4 7" id="KW-0560">Oxidoreductase</keyword>
<keyword evidence="6 7" id="KW-0503">Monooxygenase</keyword>
<evidence type="ECO:0000256" key="5">
    <source>
        <dbReference type="ARBA" id="ARBA00023004"/>
    </source>
</evidence>
<comment type="caution">
    <text evidence="8">The sequence shown here is derived from an EMBL/GenBank/DDBJ whole genome shotgun (WGS) entry which is preliminary data.</text>
</comment>
<dbReference type="PANTHER" id="PTHR24305:SF157">
    <property type="entry name" value="N-ACETYLTRYPTOPHAN 6-HYDROXYLASE IVOC-RELATED"/>
    <property type="match status" value="1"/>
</dbReference>
<organism evidence="8 9">
    <name type="scientific">Nothophoma quercina</name>
    <dbReference type="NCBI Taxonomy" id="749835"/>
    <lineage>
        <taxon>Eukaryota</taxon>
        <taxon>Fungi</taxon>
        <taxon>Dikarya</taxon>
        <taxon>Ascomycota</taxon>
        <taxon>Pezizomycotina</taxon>
        <taxon>Dothideomycetes</taxon>
        <taxon>Pleosporomycetidae</taxon>
        <taxon>Pleosporales</taxon>
        <taxon>Pleosporineae</taxon>
        <taxon>Didymellaceae</taxon>
        <taxon>Nothophoma</taxon>
    </lineage>
</organism>
<dbReference type="Proteomes" id="UP001521222">
    <property type="component" value="Unassembled WGS sequence"/>
</dbReference>
<keyword evidence="3 7" id="KW-0479">Metal-binding</keyword>
<keyword evidence="7" id="KW-0349">Heme</keyword>
<gene>
    <name evidence="8" type="ORF">SLS59_004470</name>
</gene>
<dbReference type="EMBL" id="JAKIXB020000012">
    <property type="protein sequence ID" value="KAL1603373.1"/>
    <property type="molecule type" value="Genomic_DNA"/>
</dbReference>
<dbReference type="PROSITE" id="PS00086">
    <property type="entry name" value="CYTOCHROME_P450"/>
    <property type="match status" value="1"/>
</dbReference>
<dbReference type="InterPro" id="IPR036396">
    <property type="entry name" value="Cyt_P450_sf"/>
</dbReference>
<evidence type="ECO:0000256" key="4">
    <source>
        <dbReference type="ARBA" id="ARBA00023002"/>
    </source>
</evidence>
<name>A0ABR3RGQ2_9PLEO</name>
<dbReference type="Gene3D" id="1.10.630.10">
    <property type="entry name" value="Cytochrome P450"/>
    <property type="match status" value="1"/>
</dbReference>
<keyword evidence="9" id="KW-1185">Reference proteome</keyword>
<evidence type="ECO:0000256" key="6">
    <source>
        <dbReference type="ARBA" id="ARBA00023033"/>
    </source>
</evidence>
<evidence type="ECO:0000313" key="8">
    <source>
        <dbReference type="EMBL" id="KAL1603373.1"/>
    </source>
</evidence>
<evidence type="ECO:0000256" key="1">
    <source>
        <dbReference type="ARBA" id="ARBA00001971"/>
    </source>
</evidence>
<protein>
    <recommendedName>
        <fullName evidence="10">Cytochrome P450</fullName>
    </recommendedName>
</protein>
<dbReference type="Pfam" id="PF00067">
    <property type="entry name" value="p450"/>
    <property type="match status" value="1"/>
</dbReference>
<dbReference type="InterPro" id="IPR017972">
    <property type="entry name" value="Cyt_P450_CS"/>
</dbReference>
<dbReference type="CDD" id="cd11062">
    <property type="entry name" value="CYP58-like"/>
    <property type="match status" value="1"/>
</dbReference>
<evidence type="ECO:0000313" key="9">
    <source>
        <dbReference type="Proteomes" id="UP001521222"/>
    </source>
</evidence>
<dbReference type="InterPro" id="IPR002401">
    <property type="entry name" value="Cyt_P450_E_grp-I"/>
</dbReference>
<dbReference type="PRINTS" id="PR00463">
    <property type="entry name" value="EP450I"/>
</dbReference>
<comment type="cofactor">
    <cofactor evidence="1">
        <name>heme</name>
        <dbReference type="ChEBI" id="CHEBI:30413"/>
    </cofactor>
</comment>
<evidence type="ECO:0000256" key="3">
    <source>
        <dbReference type="ARBA" id="ARBA00022723"/>
    </source>
</evidence>
<dbReference type="PANTHER" id="PTHR24305">
    <property type="entry name" value="CYTOCHROME P450"/>
    <property type="match status" value="1"/>
</dbReference>
<dbReference type="InterPro" id="IPR001128">
    <property type="entry name" value="Cyt_P450"/>
</dbReference>
<comment type="similarity">
    <text evidence="2 7">Belongs to the cytochrome P450 family.</text>
</comment>
<reference evidence="8 9" key="1">
    <citation type="submission" date="2024-02" db="EMBL/GenBank/DDBJ databases">
        <title>De novo assembly and annotation of 12 fungi associated with fruit tree decline syndrome in Ontario, Canada.</title>
        <authorList>
            <person name="Sulman M."/>
            <person name="Ellouze W."/>
            <person name="Ilyukhin E."/>
        </authorList>
    </citation>
    <scope>NUCLEOTIDE SEQUENCE [LARGE SCALE GENOMIC DNA]</scope>
    <source>
        <strain evidence="8 9">M97-236</strain>
    </source>
</reference>
<dbReference type="InterPro" id="IPR050121">
    <property type="entry name" value="Cytochrome_P450_monoxygenase"/>
</dbReference>
<dbReference type="PRINTS" id="PR00385">
    <property type="entry name" value="P450"/>
</dbReference>
<accession>A0ABR3RGQ2</accession>
<sequence length="439" mass="49885">MVSPIIRINPFELHVSDPDFIDTLYTRSAPRDKHPYLTRAFGTDDVTFNTCDHAHHRLRRAAVAPFFSKQRVLGLQDLIWTHVEKLCNRFEEFQDVEKPLPTGNAFGCLTADIIIDYSMGIQQNALEHPDFAPFFTQAIKKFAEFAIVLRHMPWMHKLINAIPPDRLSKLSPEYGAMLAFRKMNNDRVAEAFTRNEKRSVPPEAHNVFDELINSDLPPAEKTLSRLSQESQIIVGAAIDTTAHTLTTTLFHILDNPSKLTKLQQELRAAMPDPHTHTPLVELEKLPYFSAVINEGLRLSYGISSRNARIAHTPMLYKEWIIPAKTPVGMSVPLTHHNEEIFPDSHSFVPERWLDADGNFGAKTPDGRPLEKFLMTFGRGSRQCAGINLARAELYLCLAAVLRRFDMQLFESGRRDVDMVRDLFLPGVARESRGVRVLVK</sequence>
<keyword evidence="5 7" id="KW-0408">Iron</keyword>
<evidence type="ECO:0000256" key="2">
    <source>
        <dbReference type="ARBA" id="ARBA00010617"/>
    </source>
</evidence>
<dbReference type="SUPFAM" id="SSF48264">
    <property type="entry name" value="Cytochrome P450"/>
    <property type="match status" value="1"/>
</dbReference>
<evidence type="ECO:0008006" key="10">
    <source>
        <dbReference type="Google" id="ProtNLM"/>
    </source>
</evidence>
<proteinExistence type="inferred from homology"/>